<organism evidence="1 2">
    <name type="scientific">Elysia crispata</name>
    <name type="common">lettuce slug</name>
    <dbReference type="NCBI Taxonomy" id="231223"/>
    <lineage>
        <taxon>Eukaryota</taxon>
        <taxon>Metazoa</taxon>
        <taxon>Spiralia</taxon>
        <taxon>Lophotrochozoa</taxon>
        <taxon>Mollusca</taxon>
        <taxon>Gastropoda</taxon>
        <taxon>Heterobranchia</taxon>
        <taxon>Euthyneura</taxon>
        <taxon>Panpulmonata</taxon>
        <taxon>Sacoglossa</taxon>
        <taxon>Placobranchoidea</taxon>
        <taxon>Plakobranchidae</taxon>
        <taxon>Elysia</taxon>
    </lineage>
</organism>
<dbReference type="Proteomes" id="UP001283361">
    <property type="component" value="Unassembled WGS sequence"/>
</dbReference>
<reference evidence="1" key="1">
    <citation type="journal article" date="2023" name="G3 (Bethesda)">
        <title>A reference genome for the long-term kleptoplast-retaining sea slug Elysia crispata morphotype clarki.</title>
        <authorList>
            <person name="Eastman K.E."/>
            <person name="Pendleton A.L."/>
            <person name="Shaikh M.A."/>
            <person name="Suttiyut T."/>
            <person name="Ogas R."/>
            <person name="Tomko P."/>
            <person name="Gavelis G."/>
            <person name="Widhalm J.R."/>
            <person name="Wisecaver J.H."/>
        </authorList>
    </citation>
    <scope>NUCLEOTIDE SEQUENCE</scope>
    <source>
        <strain evidence="1">ECLA1</strain>
    </source>
</reference>
<dbReference type="EMBL" id="JAWDGP010002811">
    <property type="protein sequence ID" value="KAK3779798.1"/>
    <property type="molecule type" value="Genomic_DNA"/>
</dbReference>
<protein>
    <submittedName>
        <fullName evidence="1">Uncharacterized protein</fullName>
    </submittedName>
</protein>
<dbReference type="AlphaFoldDB" id="A0AAE1A1X3"/>
<evidence type="ECO:0000313" key="2">
    <source>
        <dbReference type="Proteomes" id="UP001283361"/>
    </source>
</evidence>
<evidence type="ECO:0000313" key="1">
    <source>
        <dbReference type="EMBL" id="KAK3779798.1"/>
    </source>
</evidence>
<name>A0AAE1A1X3_9GAST</name>
<keyword evidence="2" id="KW-1185">Reference proteome</keyword>
<sequence length="121" mass="13327">MLPYRCVMLAGLTHYRTLSMTLNVSLRRASSAPGQSESQDGDKSRLMPPSVWFLRGHDLLVSNAVTAHWRRSASDGERLIIRVIQAEGEVVWTGFDLRTKGGEADSGLGRTMTLSAPHTCK</sequence>
<gene>
    <name evidence="1" type="ORF">RRG08_035935</name>
</gene>
<comment type="caution">
    <text evidence="1">The sequence shown here is derived from an EMBL/GenBank/DDBJ whole genome shotgun (WGS) entry which is preliminary data.</text>
</comment>
<proteinExistence type="predicted"/>
<accession>A0AAE1A1X3</accession>